<accession>A0A519B9Q3</accession>
<organism evidence="1 2">
    <name type="scientific">Candidatus Acidulodesulfobacterium ferriphilum</name>
    <dbReference type="NCBI Taxonomy" id="2597223"/>
    <lineage>
        <taxon>Bacteria</taxon>
        <taxon>Deltaproteobacteria</taxon>
        <taxon>Candidatus Acidulodesulfobacterales</taxon>
        <taxon>Candidatus Acidulodesulfobacterium</taxon>
    </lineage>
</organism>
<evidence type="ECO:0000313" key="2">
    <source>
        <dbReference type="Proteomes" id="UP000320813"/>
    </source>
</evidence>
<reference evidence="1 2" key="1">
    <citation type="submission" date="2019-01" db="EMBL/GenBank/DDBJ databases">
        <title>Insights into ecological role of a new deltaproteobacterial order Candidatus Sinidesulfobacterales (Sva0485) by metagenomics and metatranscriptomics.</title>
        <authorList>
            <person name="Tan S."/>
            <person name="Liu J."/>
            <person name="Fang Y."/>
            <person name="Hedlund B.P."/>
            <person name="Lian Z.H."/>
            <person name="Huang L.Y."/>
            <person name="Li J.T."/>
            <person name="Huang L.N."/>
            <person name="Li W.J."/>
            <person name="Jiang H.C."/>
            <person name="Dong H.L."/>
            <person name="Shu W.S."/>
        </authorList>
    </citation>
    <scope>NUCLEOTIDE SEQUENCE [LARGE SCALE GENOMIC DNA]</scope>
    <source>
        <strain evidence="1">AP3</strain>
    </source>
</reference>
<dbReference type="AlphaFoldDB" id="A0A519B9Q3"/>
<gene>
    <name evidence="1" type="ORF">EVJ47_07245</name>
</gene>
<comment type="caution">
    <text evidence="1">The sequence shown here is derived from an EMBL/GenBank/DDBJ whole genome shotgun (WGS) entry which is preliminary data.</text>
</comment>
<sequence length="177" mass="20313">MLDKFKEIKKNKIILVAILLAGGLILGLSSYAYSKGTDNFNVKKNGEKYYSENKKFIILNISGNMTAYINKKNQKVYYYYNKFYYFWSNGIWFCSKEITGMFKITPQKDIPGPLRHGPLLRVKKKNVPAGFAALKVPPQPVKHELPNAATQHLYDLPLTLHGLVIYQKKFNFNAIAK</sequence>
<dbReference type="Proteomes" id="UP000320813">
    <property type="component" value="Unassembled WGS sequence"/>
</dbReference>
<name>A0A519B9Q3_9DELT</name>
<protein>
    <submittedName>
        <fullName evidence="1">Uncharacterized protein</fullName>
    </submittedName>
</protein>
<proteinExistence type="predicted"/>
<evidence type="ECO:0000313" key="1">
    <source>
        <dbReference type="EMBL" id="RZD14023.1"/>
    </source>
</evidence>
<dbReference type="EMBL" id="SGBD01000004">
    <property type="protein sequence ID" value="RZD14023.1"/>
    <property type="molecule type" value="Genomic_DNA"/>
</dbReference>